<reference evidence="3" key="1">
    <citation type="submission" date="2018-02" db="EMBL/GenBank/DDBJ databases">
        <title>Genome sequencing of Solimonas sp. HR-BB.</title>
        <authorList>
            <person name="Lee Y."/>
            <person name="Jeon C.O."/>
        </authorList>
    </citation>
    <scope>NUCLEOTIDE SEQUENCE [LARGE SCALE GENOMIC DNA]</scope>
    <source>
        <strain evidence="3">HR-U</strain>
    </source>
</reference>
<dbReference type="AlphaFoldDB" id="A0A2S7IT06"/>
<keyword evidence="3" id="KW-1185">Reference proteome</keyword>
<name>A0A2S7IT06_9BACT</name>
<proteinExistence type="predicted"/>
<dbReference type="InterPro" id="IPR014710">
    <property type="entry name" value="RmlC-like_jellyroll"/>
</dbReference>
<dbReference type="Gene3D" id="2.60.120.10">
    <property type="entry name" value="Jelly Rolls"/>
    <property type="match status" value="1"/>
</dbReference>
<comment type="caution">
    <text evidence="2">The sequence shown here is derived from an EMBL/GenBank/DDBJ whole genome shotgun (WGS) entry which is preliminary data.</text>
</comment>
<dbReference type="InterPro" id="IPR000595">
    <property type="entry name" value="cNMP-bd_dom"/>
</dbReference>
<organism evidence="2 3">
    <name type="scientific">Siphonobacter curvatus</name>
    <dbReference type="NCBI Taxonomy" id="2094562"/>
    <lineage>
        <taxon>Bacteria</taxon>
        <taxon>Pseudomonadati</taxon>
        <taxon>Bacteroidota</taxon>
        <taxon>Cytophagia</taxon>
        <taxon>Cytophagales</taxon>
        <taxon>Cytophagaceae</taxon>
        <taxon>Siphonobacter</taxon>
    </lineage>
</organism>
<dbReference type="RefSeq" id="WP_104713538.1">
    <property type="nucleotide sequence ID" value="NZ_PTRA01000001.1"/>
</dbReference>
<evidence type="ECO:0000259" key="1">
    <source>
        <dbReference type="PROSITE" id="PS50042"/>
    </source>
</evidence>
<gene>
    <name evidence="2" type="ORF">C5O19_14825</name>
</gene>
<evidence type="ECO:0000313" key="2">
    <source>
        <dbReference type="EMBL" id="PQA60834.1"/>
    </source>
</evidence>
<dbReference type="PROSITE" id="PS50042">
    <property type="entry name" value="CNMP_BINDING_3"/>
    <property type="match status" value="1"/>
</dbReference>
<dbReference type="Proteomes" id="UP000239590">
    <property type="component" value="Unassembled WGS sequence"/>
</dbReference>
<sequence>MLLDTEKLLLARGTELYAHKGEYLYRKEQLAEFVFYLKDGSVEILPENGKENHRLQSRCFLGLHEALLNVEHQASVKVNDESILLVFDKQEIEHFMEEHRMARRYFMIKLCDQMDLLQKSYE</sequence>
<dbReference type="Pfam" id="PF00027">
    <property type="entry name" value="cNMP_binding"/>
    <property type="match status" value="1"/>
</dbReference>
<dbReference type="EMBL" id="PTRA01000001">
    <property type="protein sequence ID" value="PQA60834.1"/>
    <property type="molecule type" value="Genomic_DNA"/>
</dbReference>
<dbReference type="SUPFAM" id="SSF51206">
    <property type="entry name" value="cAMP-binding domain-like"/>
    <property type="match status" value="1"/>
</dbReference>
<feature type="domain" description="Cyclic nucleotide-binding" evidence="1">
    <location>
        <begin position="7"/>
        <end position="113"/>
    </location>
</feature>
<dbReference type="InterPro" id="IPR018490">
    <property type="entry name" value="cNMP-bd_dom_sf"/>
</dbReference>
<dbReference type="OrthoDB" id="958349at2"/>
<evidence type="ECO:0000313" key="3">
    <source>
        <dbReference type="Proteomes" id="UP000239590"/>
    </source>
</evidence>
<dbReference type="CDD" id="cd00038">
    <property type="entry name" value="CAP_ED"/>
    <property type="match status" value="1"/>
</dbReference>
<protein>
    <recommendedName>
        <fullName evidence="1">Cyclic nucleotide-binding domain-containing protein</fullName>
    </recommendedName>
</protein>
<accession>A0A2S7IT06</accession>